<comment type="caution">
    <text evidence="5">The sequence shown here is derived from an EMBL/GenBank/DDBJ whole genome shotgun (WGS) entry which is preliminary data.</text>
</comment>
<dbReference type="Proteomes" id="UP001206206">
    <property type="component" value="Unassembled WGS sequence"/>
</dbReference>
<dbReference type="InterPro" id="IPR017853">
    <property type="entry name" value="GH"/>
</dbReference>
<evidence type="ECO:0000259" key="4">
    <source>
        <dbReference type="PROSITE" id="PS51764"/>
    </source>
</evidence>
<proteinExistence type="inferred from homology"/>
<evidence type="ECO:0000313" key="5">
    <source>
        <dbReference type="EMBL" id="MCQ4042766.1"/>
    </source>
</evidence>
<evidence type="ECO:0000256" key="1">
    <source>
        <dbReference type="ARBA" id="ARBA00022801"/>
    </source>
</evidence>
<dbReference type="EMBL" id="JANFNH010000009">
    <property type="protein sequence ID" value="MCQ4042766.1"/>
    <property type="molecule type" value="Genomic_DNA"/>
</dbReference>
<dbReference type="SUPFAM" id="SSF51445">
    <property type="entry name" value="(Trans)glycosidases"/>
    <property type="match status" value="1"/>
</dbReference>
<gene>
    <name evidence="5" type="ORF">NON19_12195</name>
</gene>
<feature type="domain" description="GH26" evidence="4">
    <location>
        <begin position="9"/>
        <end position="317"/>
    </location>
</feature>
<sequence>MTPLRRLAGRPWVLAATFVTLLTGCSGRSTPSTPDASASWSAPGGSSSVLFGGNKSLLHQPLVGPKLAIVRTYHELAHDDFPSAEDTQALNQGAALLTSFGKGEWTSIASGAQDSAIRSFLTKVDQAAVDHHLGAIYVTFNHEADLINGERPADFVKAWDHIHSLATDLKVNWQDGGRIHWALILTQGAYAPARASRYWPGAGNVDVVGVDGYNAADCRKHPFTDTYAATGKPEQPAQLFSQAVSFAARHGNLPVFIAEWGSVPYHTARTRADFIKAMASYITAHPSIRSEMYWDAHGQNNACDYNLANDPTATSALAAMAADSRFQAKP</sequence>
<feature type="active site" description="Nucleophile" evidence="3">
    <location>
        <position position="259"/>
    </location>
</feature>
<evidence type="ECO:0000256" key="3">
    <source>
        <dbReference type="PROSITE-ProRule" id="PRU01100"/>
    </source>
</evidence>
<feature type="active site" description="Proton donor" evidence="3">
    <location>
        <position position="143"/>
    </location>
</feature>
<dbReference type="RefSeq" id="WP_255927253.1">
    <property type="nucleotide sequence ID" value="NZ_JANFNH010000009.1"/>
</dbReference>
<reference evidence="5 6" key="1">
    <citation type="submission" date="2022-06" db="EMBL/GenBank/DDBJ databases">
        <title>Draft genome sequence of type strain Streptomyces rubrisoli DSM 42083.</title>
        <authorList>
            <person name="Duangmal K."/>
            <person name="Klaysubun C."/>
        </authorList>
    </citation>
    <scope>NUCLEOTIDE SEQUENCE [LARGE SCALE GENOMIC DNA]</scope>
    <source>
        <strain evidence="5 6">DSM 42083</strain>
    </source>
</reference>
<keyword evidence="6" id="KW-1185">Reference proteome</keyword>
<protein>
    <recommendedName>
        <fullName evidence="4">GH26 domain-containing protein</fullName>
    </recommendedName>
</protein>
<keyword evidence="1 3" id="KW-0378">Hydrolase</keyword>
<evidence type="ECO:0000313" key="6">
    <source>
        <dbReference type="Proteomes" id="UP001206206"/>
    </source>
</evidence>
<name>A0ABT1PD74_9ACTN</name>
<keyword evidence="2 3" id="KW-0326">Glycosidase</keyword>
<organism evidence="5 6">
    <name type="scientific">Streptantibioticus rubrisoli</name>
    <dbReference type="NCBI Taxonomy" id="1387313"/>
    <lineage>
        <taxon>Bacteria</taxon>
        <taxon>Bacillati</taxon>
        <taxon>Actinomycetota</taxon>
        <taxon>Actinomycetes</taxon>
        <taxon>Kitasatosporales</taxon>
        <taxon>Streptomycetaceae</taxon>
        <taxon>Streptantibioticus</taxon>
    </lineage>
</organism>
<dbReference type="PROSITE" id="PS51257">
    <property type="entry name" value="PROKAR_LIPOPROTEIN"/>
    <property type="match status" value="1"/>
</dbReference>
<comment type="similarity">
    <text evidence="3">Belongs to the glycosyl hydrolase 26 family.</text>
</comment>
<dbReference type="PROSITE" id="PS51764">
    <property type="entry name" value="GH26"/>
    <property type="match status" value="1"/>
</dbReference>
<dbReference type="Gene3D" id="3.20.20.80">
    <property type="entry name" value="Glycosidases"/>
    <property type="match status" value="1"/>
</dbReference>
<dbReference type="InterPro" id="IPR022790">
    <property type="entry name" value="GH26_dom"/>
</dbReference>
<accession>A0ABT1PD74</accession>
<evidence type="ECO:0000256" key="2">
    <source>
        <dbReference type="ARBA" id="ARBA00023295"/>
    </source>
</evidence>